<dbReference type="HOGENOM" id="CLU_1067254_0_0_1"/>
<feature type="compositionally biased region" description="Low complexity" evidence="1">
    <location>
        <begin position="53"/>
        <end position="70"/>
    </location>
</feature>
<feature type="compositionally biased region" description="Acidic residues" evidence="1">
    <location>
        <begin position="74"/>
        <end position="91"/>
    </location>
</feature>
<accession>A0A0D3IPY4</accession>
<dbReference type="GeneID" id="17259474"/>
<dbReference type="AlphaFoldDB" id="A0A0D3IPY4"/>
<organism evidence="2 3">
    <name type="scientific">Emiliania huxleyi (strain CCMP1516)</name>
    <dbReference type="NCBI Taxonomy" id="280463"/>
    <lineage>
        <taxon>Eukaryota</taxon>
        <taxon>Haptista</taxon>
        <taxon>Haptophyta</taxon>
        <taxon>Prymnesiophyceae</taxon>
        <taxon>Isochrysidales</taxon>
        <taxon>Noelaerhabdaceae</taxon>
        <taxon>Emiliania</taxon>
    </lineage>
</organism>
<dbReference type="EnsemblProtists" id="EOD13319">
    <property type="protein sequence ID" value="EOD13319"/>
    <property type="gene ID" value="EMIHUDRAFT_246965"/>
</dbReference>
<evidence type="ECO:0000313" key="2">
    <source>
        <dbReference type="EnsemblProtists" id="EOD13319"/>
    </source>
</evidence>
<name>A0A0D3IPY4_EMIH1</name>
<dbReference type="Proteomes" id="UP000013827">
    <property type="component" value="Unassembled WGS sequence"/>
</dbReference>
<feature type="region of interest" description="Disordered" evidence="1">
    <location>
        <begin position="46"/>
        <end position="95"/>
    </location>
</feature>
<evidence type="ECO:0000313" key="3">
    <source>
        <dbReference type="Proteomes" id="UP000013827"/>
    </source>
</evidence>
<dbReference type="RefSeq" id="XP_005765748.1">
    <property type="nucleotide sequence ID" value="XM_005765691.1"/>
</dbReference>
<keyword evidence="3" id="KW-1185">Reference proteome</keyword>
<proteinExistence type="predicted"/>
<evidence type="ECO:0000256" key="1">
    <source>
        <dbReference type="SAM" id="MobiDB-lite"/>
    </source>
</evidence>
<reference evidence="3" key="1">
    <citation type="journal article" date="2013" name="Nature">
        <title>Pan genome of the phytoplankton Emiliania underpins its global distribution.</title>
        <authorList>
            <person name="Read B.A."/>
            <person name="Kegel J."/>
            <person name="Klute M.J."/>
            <person name="Kuo A."/>
            <person name="Lefebvre S.C."/>
            <person name="Maumus F."/>
            <person name="Mayer C."/>
            <person name="Miller J."/>
            <person name="Monier A."/>
            <person name="Salamov A."/>
            <person name="Young J."/>
            <person name="Aguilar M."/>
            <person name="Claverie J.M."/>
            <person name="Frickenhaus S."/>
            <person name="Gonzalez K."/>
            <person name="Herman E.K."/>
            <person name="Lin Y.C."/>
            <person name="Napier J."/>
            <person name="Ogata H."/>
            <person name="Sarno A.F."/>
            <person name="Shmutz J."/>
            <person name="Schroeder D."/>
            <person name="de Vargas C."/>
            <person name="Verret F."/>
            <person name="von Dassow P."/>
            <person name="Valentin K."/>
            <person name="Van de Peer Y."/>
            <person name="Wheeler G."/>
            <person name="Dacks J.B."/>
            <person name="Delwiche C.F."/>
            <person name="Dyhrman S.T."/>
            <person name="Glockner G."/>
            <person name="John U."/>
            <person name="Richards T."/>
            <person name="Worden A.Z."/>
            <person name="Zhang X."/>
            <person name="Grigoriev I.V."/>
            <person name="Allen A.E."/>
            <person name="Bidle K."/>
            <person name="Borodovsky M."/>
            <person name="Bowler C."/>
            <person name="Brownlee C."/>
            <person name="Cock J.M."/>
            <person name="Elias M."/>
            <person name="Gladyshev V.N."/>
            <person name="Groth M."/>
            <person name="Guda C."/>
            <person name="Hadaegh A."/>
            <person name="Iglesias-Rodriguez M.D."/>
            <person name="Jenkins J."/>
            <person name="Jones B.M."/>
            <person name="Lawson T."/>
            <person name="Leese F."/>
            <person name="Lindquist E."/>
            <person name="Lobanov A."/>
            <person name="Lomsadze A."/>
            <person name="Malik S.B."/>
            <person name="Marsh M.E."/>
            <person name="Mackinder L."/>
            <person name="Mock T."/>
            <person name="Mueller-Roeber B."/>
            <person name="Pagarete A."/>
            <person name="Parker M."/>
            <person name="Probert I."/>
            <person name="Quesneville H."/>
            <person name="Raines C."/>
            <person name="Rensing S.A."/>
            <person name="Riano-Pachon D.M."/>
            <person name="Richier S."/>
            <person name="Rokitta S."/>
            <person name="Shiraiwa Y."/>
            <person name="Soanes D.M."/>
            <person name="van der Giezen M."/>
            <person name="Wahlund T.M."/>
            <person name="Williams B."/>
            <person name="Wilson W."/>
            <person name="Wolfe G."/>
            <person name="Wurch L.L."/>
        </authorList>
    </citation>
    <scope>NUCLEOTIDE SEQUENCE</scope>
</reference>
<sequence length="261" mass="27929">MAQITWPTEVAAPRYVLHLFLQHDKHCVAIARVAAAADGLGHRCLRPKPGGPPASSADAPPAAADPDAATGGDGDGDEATDEEGPDCEIVDDGAPGVPRIPEVLCPYPPGHRMAAARETVARRYHISSPGIKYDYEWLRRWADEPRLLASINTIRLRRPPKCARREYYHMYGSWPWIQSAFKKYITGDTVAAGTLPAAHNFSLADFLGFVHASSVGGSGPPVAHAGELGGQAAKLAVLGEAHRVPGHRAAHSGSVQNRKTY</sequence>
<reference evidence="2" key="2">
    <citation type="submission" date="2024-10" db="UniProtKB">
        <authorList>
            <consortium name="EnsemblProtists"/>
        </authorList>
    </citation>
    <scope>IDENTIFICATION</scope>
</reference>
<dbReference type="KEGG" id="ehx:EMIHUDRAFT_246965"/>
<protein>
    <submittedName>
        <fullName evidence="2">Uncharacterized protein</fullName>
    </submittedName>
</protein>
<dbReference type="PaxDb" id="2903-EOD13319"/>